<organism evidence="2 3">
    <name type="scientific">Massariosphaeria phaeospora</name>
    <dbReference type="NCBI Taxonomy" id="100035"/>
    <lineage>
        <taxon>Eukaryota</taxon>
        <taxon>Fungi</taxon>
        <taxon>Dikarya</taxon>
        <taxon>Ascomycota</taxon>
        <taxon>Pezizomycotina</taxon>
        <taxon>Dothideomycetes</taxon>
        <taxon>Pleosporomycetidae</taxon>
        <taxon>Pleosporales</taxon>
        <taxon>Pleosporales incertae sedis</taxon>
        <taxon>Massariosphaeria</taxon>
    </lineage>
</organism>
<comment type="caution">
    <text evidence="2">The sequence shown here is derived from an EMBL/GenBank/DDBJ whole genome shotgun (WGS) entry which is preliminary data.</text>
</comment>
<reference evidence="2 3" key="1">
    <citation type="submission" date="2020-01" db="EMBL/GenBank/DDBJ databases">
        <authorList>
            <consortium name="DOE Joint Genome Institute"/>
            <person name="Haridas S."/>
            <person name="Albert R."/>
            <person name="Binder M."/>
            <person name="Bloem J."/>
            <person name="Labutti K."/>
            <person name="Salamov A."/>
            <person name="Andreopoulos B."/>
            <person name="Baker S.E."/>
            <person name="Barry K."/>
            <person name="Bills G."/>
            <person name="Bluhm B.H."/>
            <person name="Cannon C."/>
            <person name="Castanera R."/>
            <person name="Culley D.E."/>
            <person name="Daum C."/>
            <person name="Ezra D."/>
            <person name="Gonzalez J.B."/>
            <person name="Henrissat B."/>
            <person name="Kuo A."/>
            <person name="Liang C."/>
            <person name="Lipzen A."/>
            <person name="Lutzoni F."/>
            <person name="Magnuson J."/>
            <person name="Mondo S."/>
            <person name="Nolan M."/>
            <person name="Ohm R."/>
            <person name="Pangilinan J."/>
            <person name="Park H.-J.H."/>
            <person name="Ramirez L."/>
            <person name="Alfaro M."/>
            <person name="Sun H."/>
            <person name="Tritt A."/>
            <person name="Yoshinaga Y."/>
            <person name="Zwiers L.-H.L."/>
            <person name="Turgeon B.G."/>
            <person name="Goodwin S.B."/>
            <person name="Spatafora J.W."/>
            <person name="Crous P.W."/>
            <person name="Grigoriev I.V."/>
        </authorList>
    </citation>
    <scope>NUCLEOTIDE SEQUENCE [LARGE SCALE GENOMIC DNA]</scope>
    <source>
        <strain evidence="2 3">CBS 611.86</strain>
    </source>
</reference>
<gene>
    <name evidence="2" type="ORF">BDV95DRAFT_63916</name>
</gene>
<evidence type="ECO:0000313" key="2">
    <source>
        <dbReference type="EMBL" id="KAF2870590.1"/>
    </source>
</evidence>
<dbReference type="AlphaFoldDB" id="A0A7C8ICG1"/>
<dbReference type="Proteomes" id="UP000481861">
    <property type="component" value="Unassembled WGS sequence"/>
</dbReference>
<protein>
    <submittedName>
        <fullName evidence="2">Uncharacterized protein</fullName>
    </submittedName>
</protein>
<dbReference type="OrthoDB" id="3799755at2759"/>
<accession>A0A7C8ICG1</accession>
<name>A0A7C8ICG1_9PLEO</name>
<evidence type="ECO:0000256" key="1">
    <source>
        <dbReference type="SAM" id="MobiDB-lite"/>
    </source>
</evidence>
<feature type="region of interest" description="Disordered" evidence="1">
    <location>
        <begin position="29"/>
        <end position="127"/>
    </location>
</feature>
<dbReference type="EMBL" id="JAADJZ010000013">
    <property type="protein sequence ID" value="KAF2870590.1"/>
    <property type="molecule type" value="Genomic_DNA"/>
</dbReference>
<proteinExistence type="predicted"/>
<sequence>MEGSHTRTRFSKRLSQTLRPLTSIRWRGRKWPSRSTEPIFDMQNAKSSRRTSAASSQSGECRELNDAVNPRGSAELKLESRTSSGCALSRLRTRSTPQIKKTYHTSRAERPGAQSAPISNQDTPAYLGKRTDSLTTSLFNELFEYVEPVKSTSNSPGPSLDFDLADWNKQVDRYIARELFRNWWKALRSPPPVHIHSPLCPFWEVGDIEAPRRQCVTDKTFTRFDCNPFVVAGQAHRNVLNARDAVARDNKHSRWSPVVSSFDV</sequence>
<keyword evidence="3" id="KW-1185">Reference proteome</keyword>
<evidence type="ECO:0000313" key="3">
    <source>
        <dbReference type="Proteomes" id="UP000481861"/>
    </source>
</evidence>